<evidence type="ECO:0000313" key="1">
    <source>
        <dbReference type="EMBL" id="KAF5770196.1"/>
    </source>
</evidence>
<evidence type="ECO:0000313" key="2">
    <source>
        <dbReference type="Proteomes" id="UP000215914"/>
    </source>
</evidence>
<gene>
    <name evidence="1" type="ORF">HanXRQr2_Chr14g0656791</name>
</gene>
<dbReference type="EMBL" id="MNCJ02000329">
    <property type="protein sequence ID" value="KAF5770196.1"/>
    <property type="molecule type" value="Genomic_DNA"/>
</dbReference>
<reference evidence="1" key="2">
    <citation type="submission" date="2020-06" db="EMBL/GenBank/DDBJ databases">
        <title>Helianthus annuus Genome sequencing and assembly Release 2.</title>
        <authorList>
            <person name="Gouzy J."/>
            <person name="Langlade N."/>
            <person name="Munos S."/>
        </authorList>
    </citation>
    <scope>NUCLEOTIDE SEQUENCE</scope>
    <source>
        <tissue evidence="1">Leaves</tissue>
    </source>
</reference>
<proteinExistence type="predicted"/>
<sequence length="88" mass="9382">MAPKHCATMYPNALINDTFLAKNSPNVTAGLMCPPANTGGAVNKNKDHATESPCDTKDTNTTTLISVQLRVSLDLVANNCQNGHIKKE</sequence>
<comment type="caution">
    <text evidence="1">The sequence shown here is derived from an EMBL/GenBank/DDBJ whole genome shotgun (WGS) entry which is preliminary data.</text>
</comment>
<protein>
    <submittedName>
        <fullName evidence="1">Uncharacterized protein</fullName>
    </submittedName>
</protein>
<reference evidence="1" key="1">
    <citation type="journal article" date="2017" name="Nature">
        <title>The sunflower genome provides insights into oil metabolism, flowering and Asterid evolution.</title>
        <authorList>
            <person name="Badouin H."/>
            <person name="Gouzy J."/>
            <person name="Grassa C.J."/>
            <person name="Murat F."/>
            <person name="Staton S.E."/>
            <person name="Cottret L."/>
            <person name="Lelandais-Briere C."/>
            <person name="Owens G.L."/>
            <person name="Carrere S."/>
            <person name="Mayjonade B."/>
            <person name="Legrand L."/>
            <person name="Gill N."/>
            <person name="Kane N.C."/>
            <person name="Bowers J.E."/>
            <person name="Hubner S."/>
            <person name="Bellec A."/>
            <person name="Berard A."/>
            <person name="Berges H."/>
            <person name="Blanchet N."/>
            <person name="Boniface M.C."/>
            <person name="Brunel D."/>
            <person name="Catrice O."/>
            <person name="Chaidir N."/>
            <person name="Claudel C."/>
            <person name="Donnadieu C."/>
            <person name="Faraut T."/>
            <person name="Fievet G."/>
            <person name="Helmstetter N."/>
            <person name="King M."/>
            <person name="Knapp S.J."/>
            <person name="Lai Z."/>
            <person name="Le Paslier M.C."/>
            <person name="Lippi Y."/>
            <person name="Lorenzon L."/>
            <person name="Mandel J.R."/>
            <person name="Marage G."/>
            <person name="Marchand G."/>
            <person name="Marquand E."/>
            <person name="Bret-Mestries E."/>
            <person name="Morien E."/>
            <person name="Nambeesan S."/>
            <person name="Nguyen T."/>
            <person name="Pegot-Espagnet P."/>
            <person name="Pouilly N."/>
            <person name="Raftis F."/>
            <person name="Sallet E."/>
            <person name="Schiex T."/>
            <person name="Thomas J."/>
            <person name="Vandecasteele C."/>
            <person name="Vares D."/>
            <person name="Vear F."/>
            <person name="Vautrin S."/>
            <person name="Crespi M."/>
            <person name="Mangin B."/>
            <person name="Burke J.M."/>
            <person name="Salse J."/>
            <person name="Munos S."/>
            <person name="Vincourt P."/>
            <person name="Rieseberg L.H."/>
            <person name="Langlade N.B."/>
        </authorList>
    </citation>
    <scope>NUCLEOTIDE SEQUENCE</scope>
    <source>
        <tissue evidence="1">Leaves</tissue>
    </source>
</reference>
<name>A0A9K3ECX2_HELAN</name>
<accession>A0A9K3ECX2</accession>
<dbReference type="AlphaFoldDB" id="A0A9K3ECX2"/>
<keyword evidence="2" id="KW-1185">Reference proteome</keyword>
<dbReference type="Gramene" id="mRNA:HanXRQr2_Chr14g0656791">
    <property type="protein sequence ID" value="mRNA:HanXRQr2_Chr14g0656791"/>
    <property type="gene ID" value="HanXRQr2_Chr14g0656791"/>
</dbReference>
<organism evidence="1 2">
    <name type="scientific">Helianthus annuus</name>
    <name type="common">Common sunflower</name>
    <dbReference type="NCBI Taxonomy" id="4232"/>
    <lineage>
        <taxon>Eukaryota</taxon>
        <taxon>Viridiplantae</taxon>
        <taxon>Streptophyta</taxon>
        <taxon>Embryophyta</taxon>
        <taxon>Tracheophyta</taxon>
        <taxon>Spermatophyta</taxon>
        <taxon>Magnoliopsida</taxon>
        <taxon>eudicotyledons</taxon>
        <taxon>Gunneridae</taxon>
        <taxon>Pentapetalae</taxon>
        <taxon>asterids</taxon>
        <taxon>campanulids</taxon>
        <taxon>Asterales</taxon>
        <taxon>Asteraceae</taxon>
        <taxon>Asteroideae</taxon>
        <taxon>Heliantheae alliance</taxon>
        <taxon>Heliantheae</taxon>
        <taxon>Helianthus</taxon>
    </lineage>
</organism>
<dbReference type="Proteomes" id="UP000215914">
    <property type="component" value="Unassembled WGS sequence"/>
</dbReference>